<comment type="caution">
    <text evidence="2">The sequence shown here is derived from an EMBL/GenBank/DDBJ whole genome shotgun (WGS) entry which is preliminary data.</text>
</comment>
<dbReference type="Proteomes" id="UP000179233">
    <property type="component" value="Unassembled WGS sequence"/>
</dbReference>
<evidence type="ECO:0000313" key="3">
    <source>
        <dbReference type="Proteomes" id="UP000179233"/>
    </source>
</evidence>
<sequence length="59" mass="6544">MAKSQETAERTDRDFEPITDGSAEDLARVRFIHLAWLEHALSAAANEEALNNPSEDTDS</sequence>
<evidence type="ECO:0000313" key="2">
    <source>
        <dbReference type="EMBL" id="OGY18774.1"/>
    </source>
</evidence>
<evidence type="ECO:0000256" key="1">
    <source>
        <dbReference type="SAM" id="MobiDB-lite"/>
    </source>
</evidence>
<name>A0A1G1VTX7_9BACT</name>
<dbReference type="EMBL" id="MHCJ01000003">
    <property type="protein sequence ID" value="OGY18774.1"/>
    <property type="molecule type" value="Genomic_DNA"/>
</dbReference>
<gene>
    <name evidence="2" type="ORF">A2786_04745</name>
</gene>
<protein>
    <submittedName>
        <fullName evidence="2">Uncharacterized protein</fullName>
    </submittedName>
</protein>
<reference evidence="2 3" key="1">
    <citation type="journal article" date="2016" name="Nat. Commun.">
        <title>Thousands of microbial genomes shed light on interconnected biogeochemical processes in an aquifer system.</title>
        <authorList>
            <person name="Anantharaman K."/>
            <person name="Brown C.T."/>
            <person name="Hug L.A."/>
            <person name="Sharon I."/>
            <person name="Castelle C.J."/>
            <person name="Probst A.J."/>
            <person name="Thomas B.C."/>
            <person name="Singh A."/>
            <person name="Wilkins M.J."/>
            <person name="Karaoz U."/>
            <person name="Brodie E.L."/>
            <person name="Williams K.H."/>
            <person name="Hubbard S.S."/>
            <person name="Banfield J.F."/>
        </authorList>
    </citation>
    <scope>NUCLEOTIDE SEQUENCE [LARGE SCALE GENOMIC DNA]</scope>
</reference>
<feature type="compositionally biased region" description="Basic and acidic residues" evidence="1">
    <location>
        <begin position="1"/>
        <end position="16"/>
    </location>
</feature>
<proteinExistence type="predicted"/>
<dbReference type="AlphaFoldDB" id="A0A1G1VTX7"/>
<accession>A0A1G1VTX7</accession>
<organism evidence="2 3">
    <name type="scientific">Candidatus Chisholmbacteria bacterium RIFCSPHIGHO2_01_FULL_52_32</name>
    <dbReference type="NCBI Taxonomy" id="1797591"/>
    <lineage>
        <taxon>Bacteria</taxon>
        <taxon>Candidatus Chisholmiibacteriota</taxon>
    </lineage>
</organism>
<feature type="region of interest" description="Disordered" evidence="1">
    <location>
        <begin position="1"/>
        <end position="20"/>
    </location>
</feature>